<comment type="caution">
    <text evidence="10">Lacks conserved residue(s) required for the propagation of feature annotation.</text>
</comment>
<dbReference type="Gene3D" id="2.30.30.280">
    <property type="entry name" value="Adenine nucleotide alpha hydrolases-like domains"/>
    <property type="match status" value="1"/>
</dbReference>
<keyword evidence="4 10" id="KW-0819">tRNA processing</keyword>
<dbReference type="AlphaFoldDB" id="A0A1V4QFL3"/>
<organism evidence="13 14">
    <name type="scientific">candidate division WOR-3 bacterium 4484_100</name>
    <dbReference type="NCBI Taxonomy" id="1936077"/>
    <lineage>
        <taxon>Bacteria</taxon>
        <taxon>Bacteria division WOR-3</taxon>
    </lineage>
</organism>
<evidence type="ECO:0000259" key="12">
    <source>
        <dbReference type="Pfam" id="PF20259"/>
    </source>
</evidence>
<dbReference type="Proteomes" id="UP000191663">
    <property type="component" value="Unassembled WGS sequence"/>
</dbReference>
<evidence type="ECO:0000313" key="14">
    <source>
        <dbReference type="Proteomes" id="UP000191663"/>
    </source>
</evidence>
<proteinExistence type="inferred from homology"/>
<feature type="domain" description="tRNA-specific 2-thiouridylase MnmA-like central" evidence="12">
    <location>
        <begin position="193"/>
        <end position="255"/>
    </location>
</feature>
<keyword evidence="5 10" id="KW-0547">Nucleotide-binding</keyword>
<dbReference type="EMBL" id="MUKB01000035">
    <property type="protein sequence ID" value="OPX18150.1"/>
    <property type="molecule type" value="Genomic_DNA"/>
</dbReference>
<dbReference type="GO" id="GO:0000049">
    <property type="term" value="F:tRNA binding"/>
    <property type="evidence" value="ECO:0007669"/>
    <property type="project" value="UniProtKB-KW"/>
</dbReference>
<dbReference type="Gene3D" id="3.40.50.620">
    <property type="entry name" value="HUPs"/>
    <property type="match status" value="1"/>
</dbReference>
<dbReference type="InterPro" id="IPR004506">
    <property type="entry name" value="MnmA-like"/>
</dbReference>
<feature type="binding site" evidence="10">
    <location>
        <position position="32"/>
    </location>
    <ligand>
        <name>ATP</name>
        <dbReference type="ChEBI" id="CHEBI:30616"/>
    </ligand>
</feature>
<evidence type="ECO:0000256" key="2">
    <source>
        <dbReference type="ARBA" id="ARBA00022555"/>
    </source>
</evidence>
<evidence type="ECO:0000256" key="10">
    <source>
        <dbReference type="HAMAP-Rule" id="MF_00144"/>
    </source>
</evidence>
<dbReference type="InterPro" id="IPR014729">
    <property type="entry name" value="Rossmann-like_a/b/a_fold"/>
</dbReference>
<feature type="active site" description="Cysteine persulfide intermediate" evidence="10">
    <location>
        <position position="184"/>
    </location>
</feature>
<evidence type="ECO:0000256" key="3">
    <source>
        <dbReference type="ARBA" id="ARBA00022679"/>
    </source>
</evidence>
<dbReference type="Pfam" id="PF03054">
    <property type="entry name" value="tRNA_Me_trans"/>
    <property type="match status" value="1"/>
</dbReference>
<reference evidence="14" key="1">
    <citation type="submission" date="2017-01" db="EMBL/GenBank/DDBJ databases">
        <title>Novel pathways for hydrocarbon cycling and metabolic interdependencies in hydrothermal sediment communities.</title>
        <authorList>
            <person name="Dombrowski N."/>
            <person name="Seitz K."/>
            <person name="Teske A."/>
            <person name="Baker B."/>
        </authorList>
    </citation>
    <scope>NUCLEOTIDE SEQUENCE [LARGE SCALE GENOMIC DNA]</scope>
</reference>
<evidence type="ECO:0000256" key="1">
    <source>
        <dbReference type="ARBA" id="ARBA00022490"/>
    </source>
</evidence>
<name>A0A1V4QFL3_UNCW3</name>
<feature type="site" description="Interaction with tRNA" evidence="10">
    <location>
        <position position="114"/>
    </location>
</feature>
<comment type="catalytic activity">
    <reaction evidence="9 10">
        <text>S-sulfanyl-L-cysteinyl-[protein] + uridine(34) in tRNA + AH2 + ATP = 2-thiouridine(34) in tRNA + L-cysteinyl-[protein] + A + AMP + diphosphate + H(+)</text>
        <dbReference type="Rhea" id="RHEA:47032"/>
        <dbReference type="Rhea" id="RHEA-COMP:10131"/>
        <dbReference type="Rhea" id="RHEA-COMP:11726"/>
        <dbReference type="Rhea" id="RHEA-COMP:11727"/>
        <dbReference type="Rhea" id="RHEA-COMP:11728"/>
        <dbReference type="ChEBI" id="CHEBI:13193"/>
        <dbReference type="ChEBI" id="CHEBI:15378"/>
        <dbReference type="ChEBI" id="CHEBI:17499"/>
        <dbReference type="ChEBI" id="CHEBI:29950"/>
        <dbReference type="ChEBI" id="CHEBI:30616"/>
        <dbReference type="ChEBI" id="CHEBI:33019"/>
        <dbReference type="ChEBI" id="CHEBI:61963"/>
        <dbReference type="ChEBI" id="CHEBI:65315"/>
        <dbReference type="ChEBI" id="CHEBI:87170"/>
        <dbReference type="ChEBI" id="CHEBI:456215"/>
        <dbReference type="EC" id="2.8.1.13"/>
    </reaction>
</comment>
<evidence type="ECO:0000256" key="7">
    <source>
        <dbReference type="ARBA" id="ARBA00022884"/>
    </source>
</evidence>
<feature type="region of interest" description="Interaction with tRNA" evidence="10">
    <location>
        <begin position="288"/>
        <end position="289"/>
    </location>
</feature>
<dbReference type="NCBIfam" id="NF001138">
    <property type="entry name" value="PRK00143.1"/>
    <property type="match status" value="1"/>
</dbReference>
<keyword evidence="1 10" id="KW-0963">Cytoplasm</keyword>
<dbReference type="GO" id="GO:0005737">
    <property type="term" value="C:cytoplasm"/>
    <property type="evidence" value="ECO:0007669"/>
    <property type="project" value="UniProtKB-SubCell"/>
</dbReference>
<sequence>MRILAALSGGVDSSTTAAILKKEGYEVESAIMVFRGVTDEDIEFAREAAEKIGIPFHRFDFTPQYEKTIIDYFIQEYKDGRTPNPCVLCNRYIKFELFLNKALELGFERIATGHYAIIEKVNNRYFLKRGRDKNEQSYFLYRLTQKQLSRTILPLGVYTKKDVRKIAQSFNLPTARRRKSQDVCFLPDTDCATFLKKNLPQRPGPIINKKGKIIGEHKGIFFYTLGQRRGIGISHKFPYYVLKIDPEKNAIYVGEKKDLYKSQFIAGDINLIPFDRFKKKKIVQAKTRYTAPLAEAQVSSLKNGKIKVVFKQPQWAITPGQSVVFYQNDLVLGGGIIEEVLE</sequence>
<feature type="binding site" evidence="10">
    <location>
        <position position="113"/>
    </location>
    <ligand>
        <name>ATP</name>
        <dbReference type="ChEBI" id="CHEBI:30616"/>
    </ligand>
</feature>
<dbReference type="GO" id="GO:0002143">
    <property type="term" value="P:tRNA wobble position uridine thiolation"/>
    <property type="evidence" value="ECO:0007669"/>
    <property type="project" value="TreeGrafter"/>
</dbReference>
<gene>
    <name evidence="10" type="primary">mnmA</name>
    <name evidence="13" type="ORF">BXT86_02675</name>
</gene>
<dbReference type="InterPro" id="IPR023382">
    <property type="entry name" value="MnmA-like_central_sf"/>
</dbReference>
<evidence type="ECO:0000256" key="5">
    <source>
        <dbReference type="ARBA" id="ARBA00022741"/>
    </source>
</evidence>
<dbReference type="InterPro" id="IPR046885">
    <property type="entry name" value="MnmA-like_C"/>
</dbReference>
<evidence type="ECO:0000313" key="13">
    <source>
        <dbReference type="EMBL" id="OPX18150.1"/>
    </source>
</evidence>
<accession>A0A1V4QFL3</accession>
<dbReference type="NCBIfam" id="TIGR00420">
    <property type="entry name" value="trmU"/>
    <property type="match status" value="1"/>
</dbReference>
<evidence type="ECO:0000256" key="6">
    <source>
        <dbReference type="ARBA" id="ARBA00022840"/>
    </source>
</evidence>
<evidence type="ECO:0000259" key="11">
    <source>
        <dbReference type="Pfam" id="PF20258"/>
    </source>
</evidence>
<dbReference type="FunFam" id="2.40.30.10:FF:000023">
    <property type="entry name" value="tRNA-specific 2-thiouridylase MnmA"/>
    <property type="match status" value="1"/>
</dbReference>
<protein>
    <recommendedName>
        <fullName evidence="10">tRNA-specific 2-thiouridylase MnmA</fullName>
        <ecNumber evidence="10">2.8.1.13</ecNumber>
    </recommendedName>
</protein>
<dbReference type="GO" id="GO:0005524">
    <property type="term" value="F:ATP binding"/>
    <property type="evidence" value="ECO:0007669"/>
    <property type="project" value="UniProtKB-KW"/>
</dbReference>
<dbReference type="EC" id="2.8.1.13" evidence="10"/>
<dbReference type="Pfam" id="PF20258">
    <property type="entry name" value="tRNA_Me_trans_C"/>
    <property type="match status" value="1"/>
</dbReference>
<evidence type="ECO:0000256" key="4">
    <source>
        <dbReference type="ARBA" id="ARBA00022694"/>
    </source>
</evidence>
<feature type="site" description="Interaction with tRNA" evidence="10">
    <location>
        <position position="321"/>
    </location>
</feature>
<feature type="binding site" evidence="10">
    <location>
        <begin position="6"/>
        <end position="13"/>
    </location>
    <ligand>
        <name>ATP</name>
        <dbReference type="ChEBI" id="CHEBI:30616"/>
    </ligand>
</feature>
<dbReference type="Gene3D" id="2.40.30.10">
    <property type="entry name" value="Translation factors"/>
    <property type="match status" value="1"/>
</dbReference>
<dbReference type="SUPFAM" id="SSF52402">
    <property type="entry name" value="Adenine nucleotide alpha hydrolases-like"/>
    <property type="match status" value="1"/>
</dbReference>
<comment type="subcellular location">
    <subcellularLocation>
        <location evidence="10">Cytoplasm</location>
    </subcellularLocation>
</comment>
<comment type="function">
    <text evidence="10">Catalyzes the 2-thiolation of uridine at the wobble position (U34) of tRNA, leading to the formation of s(2)U34.</text>
</comment>
<keyword evidence="6 10" id="KW-0067">ATP-binding</keyword>
<comment type="caution">
    <text evidence="13">The sequence shown here is derived from an EMBL/GenBank/DDBJ whole genome shotgun (WGS) entry which is preliminary data.</text>
</comment>
<evidence type="ECO:0000256" key="8">
    <source>
        <dbReference type="ARBA" id="ARBA00023157"/>
    </source>
</evidence>
<keyword evidence="8" id="KW-1015">Disulfide bond</keyword>
<keyword evidence="2 10" id="KW-0820">tRNA-binding</keyword>
<dbReference type="InterPro" id="IPR046884">
    <property type="entry name" value="MnmA-like_central"/>
</dbReference>
<dbReference type="FunFam" id="2.30.30.280:FF:000001">
    <property type="entry name" value="tRNA-specific 2-thiouridylase MnmA"/>
    <property type="match status" value="1"/>
</dbReference>
<dbReference type="PANTHER" id="PTHR11933:SF5">
    <property type="entry name" value="MITOCHONDRIAL TRNA-SPECIFIC 2-THIOURIDYLASE 1"/>
    <property type="match status" value="1"/>
</dbReference>
<dbReference type="HAMAP" id="MF_00144">
    <property type="entry name" value="tRNA_thiouridyl_MnmA"/>
    <property type="match status" value="1"/>
</dbReference>
<dbReference type="CDD" id="cd01998">
    <property type="entry name" value="MnmA_TRMU-like"/>
    <property type="match status" value="1"/>
</dbReference>
<dbReference type="Pfam" id="PF20259">
    <property type="entry name" value="tRNA_Me_trans_M"/>
    <property type="match status" value="1"/>
</dbReference>
<dbReference type="GO" id="GO:0103016">
    <property type="term" value="F:tRNA-uridine 2-sulfurtransferase activity"/>
    <property type="evidence" value="ECO:0007669"/>
    <property type="project" value="UniProtKB-EC"/>
</dbReference>
<feature type="active site" description="Nucleophile" evidence="10">
    <location>
        <position position="89"/>
    </location>
</feature>
<feature type="domain" description="tRNA-specific 2-thiouridylase MnmA-like C-terminal" evidence="11">
    <location>
        <begin position="264"/>
        <end position="337"/>
    </location>
</feature>
<keyword evidence="7 10" id="KW-0694">RNA-binding</keyword>
<keyword evidence="3 10" id="KW-0808">Transferase</keyword>
<comment type="similarity">
    <text evidence="10">Belongs to the MnmA/TRMU family.</text>
</comment>
<dbReference type="PANTHER" id="PTHR11933">
    <property type="entry name" value="TRNA 5-METHYLAMINOMETHYL-2-THIOURIDYLATE -METHYLTRANSFERASE"/>
    <property type="match status" value="1"/>
</dbReference>
<evidence type="ECO:0000256" key="9">
    <source>
        <dbReference type="ARBA" id="ARBA00051542"/>
    </source>
</evidence>